<evidence type="ECO:0000256" key="8">
    <source>
        <dbReference type="ARBA" id="ARBA00023180"/>
    </source>
</evidence>
<dbReference type="InterPro" id="IPR005331">
    <property type="entry name" value="Sulfotransferase"/>
</dbReference>
<keyword evidence="4 9" id="KW-0812">Transmembrane</keyword>
<sequence length="324" mass="37989">MLGRNGKYVMVVILLSIFAVMVTLLNTSTNEYDGDGVLASFSDKQIQYLTEYSKKAVPGPKERSDDLKQHVRKTCDALNLTKPINEFMLAHMHFDDARKAIYCFIPKVACTSWKRVWMKMIGVVPPDKDLSTIDRYRVHTSIPLLSQNKDKLEKLKTYKKFAIFRHPFDRALSAYKDKLESTDTKSGYNFHKEIGQKIEMKYRGSTIKEGHDVKFPEFIRFISEPVRGTFEQRNEHWLSVHEICNPCAIEYDFIGKYETLKEDSEYLLEWLGVKELIGDFPSSDRPFYARRYDPKYFNQLDEKEKEGFFSKYLTDFLVLDYGFL</sequence>
<dbReference type="PANTHER" id="PTHR12137">
    <property type="entry name" value="CARBOHYDRATE SULFOTRANSFERASE"/>
    <property type="match status" value="1"/>
</dbReference>
<dbReference type="EMBL" id="JAWZYT010001974">
    <property type="protein sequence ID" value="KAK4307719.1"/>
    <property type="molecule type" value="Genomic_DNA"/>
</dbReference>
<keyword evidence="3 9" id="KW-0808">Transferase</keyword>
<comment type="caution">
    <text evidence="10">The sequence shown here is derived from an EMBL/GenBank/DDBJ whole genome shotgun (WGS) entry which is preliminary data.</text>
</comment>
<dbReference type="PANTHER" id="PTHR12137:SF54">
    <property type="entry name" value="CARBOHYDRATE SULFOTRANSFERASE"/>
    <property type="match status" value="1"/>
</dbReference>
<gene>
    <name evidence="10" type="ORF">Pmani_020540</name>
</gene>
<evidence type="ECO:0000313" key="11">
    <source>
        <dbReference type="Proteomes" id="UP001292094"/>
    </source>
</evidence>
<evidence type="ECO:0000256" key="3">
    <source>
        <dbReference type="ARBA" id="ARBA00022679"/>
    </source>
</evidence>
<organism evidence="10 11">
    <name type="scientific">Petrolisthes manimaculis</name>
    <dbReference type="NCBI Taxonomy" id="1843537"/>
    <lineage>
        <taxon>Eukaryota</taxon>
        <taxon>Metazoa</taxon>
        <taxon>Ecdysozoa</taxon>
        <taxon>Arthropoda</taxon>
        <taxon>Crustacea</taxon>
        <taxon>Multicrustacea</taxon>
        <taxon>Malacostraca</taxon>
        <taxon>Eumalacostraca</taxon>
        <taxon>Eucarida</taxon>
        <taxon>Decapoda</taxon>
        <taxon>Pleocyemata</taxon>
        <taxon>Anomura</taxon>
        <taxon>Galatheoidea</taxon>
        <taxon>Porcellanidae</taxon>
        <taxon>Petrolisthes</taxon>
    </lineage>
</organism>
<protein>
    <recommendedName>
        <fullName evidence="9">Carbohydrate sulfotransferase</fullName>
        <ecNumber evidence="9">2.8.2.-</ecNumber>
    </recommendedName>
</protein>
<evidence type="ECO:0000256" key="6">
    <source>
        <dbReference type="ARBA" id="ARBA00023034"/>
    </source>
</evidence>
<keyword evidence="11" id="KW-1185">Reference proteome</keyword>
<keyword evidence="8 9" id="KW-0325">Glycoprotein</keyword>
<dbReference type="GO" id="GO:0016051">
    <property type="term" value="P:carbohydrate biosynthetic process"/>
    <property type="evidence" value="ECO:0007669"/>
    <property type="project" value="InterPro"/>
</dbReference>
<keyword evidence="9" id="KW-0119">Carbohydrate metabolism</keyword>
<comment type="similarity">
    <text evidence="2 9">Belongs to the sulfotransferase 2 family.</text>
</comment>
<dbReference type="AlphaFoldDB" id="A0AAE1PG06"/>
<evidence type="ECO:0000256" key="1">
    <source>
        <dbReference type="ARBA" id="ARBA00004323"/>
    </source>
</evidence>
<proteinExistence type="inferred from homology"/>
<accession>A0AAE1PG06</accession>
<evidence type="ECO:0000256" key="7">
    <source>
        <dbReference type="ARBA" id="ARBA00023136"/>
    </source>
</evidence>
<evidence type="ECO:0000256" key="4">
    <source>
        <dbReference type="ARBA" id="ARBA00022692"/>
    </source>
</evidence>
<name>A0AAE1PG06_9EUCA</name>
<keyword evidence="9" id="KW-0735">Signal-anchor</keyword>
<dbReference type="GO" id="GO:0000139">
    <property type="term" value="C:Golgi membrane"/>
    <property type="evidence" value="ECO:0007669"/>
    <property type="project" value="UniProtKB-SubCell"/>
</dbReference>
<dbReference type="Pfam" id="PF03567">
    <property type="entry name" value="Sulfotransfer_2"/>
    <property type="match status" value="1"/>
</dbReference>
<keyword evidence="6 9" id="KW-0333">Golgi apparatus</keyword>
<evidence type="ECO:0000313" key="10">
    <source>
        <dbReference type="EMBL" id="KAK4307719.1"/>
    </source>
</evidence>
<dbReference type="GO" id="GO:0008146">
    <property type="term" value="F:sulfotransferase activity"/>
    <property type="evidence" value="ECO:0007669"/>
    <property type="project" value="InterPro"/>
</dbReference>
<keyword evidence="7 9" id="KW-0472">Membrane</keyword>
<keyword evidence="5 9" id="KW-1133">Transmembrane helix</keyword>
<dbReference type="InterPro" id="IPR018011">
    <property type="entry name" value="Carb_sulfotrans_8-10"/>
</dbReference>
<evidence type="ECO:0000256" key="9">
    <source>
        <dbReference type="RuleBase" id="RU364020"/>
    </source>
</evidence>
<dbReference type="Proteomes" id="UP001292094">
    <property type="component" value="Unassembled WGS sequence"/>
</dbReference>
<comment type="subcellular location">
    <subcellularLocation>
        <location evidence="1 9">Golgi apparatus membrane</location>
        <topology evidence="1 9">Single-pass type II membrane protein</topology>
    </subcellularLocation>
</comment>
<evidence type="ECO:0000256" key="2">
    <source>
        <dbReference type="ARBA" id="ARBA00006339"/>
    </source>
</evidence>
<evidence type="ECO:0000256" key="5">
    <source>
        <dbReference type="ARBA" id="ARBA00022989"/>
    </source>
</evidence>
<feature type="transmembrane region" description="Helical" evidence="9">
    <location>
        <begin position="7"/>
        <end position="25"/>
    </location>
</feature>
<reference evidence="10" key="1">
    <citation type="submission" date="2023-11" db="EMBL/GenBank/DDBJ databases">
        <title>Genome assemblies of two species of porcelain crab, Petrolisthes cinctipes and Petrolisthes manimaculis (Anomura: Porcellanidae).</title>
        <authorList>
            <person name="Angst P."/>
        </authorList>
    </citation>
    <scope>NUCLEOTIDE SEQUENCE</scope>
    <source>
        <strain evidence="10">PB745_02</strain>
        <tissue evidence="10">Gill</tissue>
    </source>
</reference>
<dbReference type="EC" id="2.8.2.-" evidence="9"/>